<proteinExistence type="inferred from homology"/>
<gene>
    <name evidence="5" type="ORF">ORQ98_16815</name>
</gene>
<feature type="chain" id="PRO_5045998230" evidence="3">
    <location>
        <begin position="20"/>
        <end position="249"/>
    </location>
</feature>
<evidence type="ECO:0000256" key="1">
    <source>
        <dbReference type="ARBA" id="ARBA00010333"/>
    </source>
</evidence>
<dbReference type="Proteomes" id="UP001528823">
    <property type="component" value="Unassembled WGS sequence"/>
</dbReference>
<feature type="signal peptide" evidence="3">
    <location>
        <begin position="1"/>
        <end position="19"/>
    </location>
</feature>
<sequence>MPKSFLLSILLLISMPALTEKQEFILATGEWAPFTGKNLPNGGMLVEIVETALNNTKLKYRIVYLPWKRGYKNLLDGDIEGAFPWMLTAERERLFSVSDSIYKSKERFFASKDFTINYQKYEDFKGLSVCLPLGWTKAPIKEFLDNKILSLYQPKNEEDCFQGIILKRTHLYSANSLSGWEAIKRAGLNPADFKEIGPVIRENTFVLLASSLKDNNNRLIQEFNRGMRIIKNNNAYNEIVKKHLELVLK</sequence>
<dbReference type="RefSeq" id="WP_274689949.1">
    <property type="nucleotide sequence ID" value="NZ_JAPMOU010000022.1"/>
</dbReference>
<dbReference type="PANTHER" id="PTHR35936">
    <property type="entry name" value="MEMBRANE-BOUND LYTIC MUREIN TRANSGLYCOSYLASE F"/>
    <property type="match status" value="1"/>
</dbReference>
<reference evidence="5 6" key="1">
    <citation type="submission" date="2022-11" db="EMBL/GenBank/DDBJ databases">
        <title>Spartinivicinus poritis sp. nov., isolated from scleractinian coral Porites lutea.</title>
        <authorList>
            <person name="Zhang G."/>
            <person name="Cai L."/>
            <person name="Wei Q."/>
        </authorList>
    </citation>
    <scope>NUCLEOTIDE SEQUENCE [LARGE SCALE GENOMIC DNA]</scope>
    <source>
        <strain evidence="5 6">A2-2</strain>
    </source>
</reference>
<dbReference type="Pfam" id="PF00497">
    <property type="entry name" value="SBP_bac_3"/>
    <property type="match status" value="1"/>
</dbReference>
<evidence type="ECO:0000313" key="5">
    <source>
        <dbReference type="EMBL" id="MDE1463617.1"/>
    </source>
</evidence>
<evidence type="ECO:0000313" key="6">
    <source>
        <dbReference type="Proteomes" id="UP001528823"/>
    </source>
</evidence>
<organism evidence="5 6">
    <name type="scientific">Spartinivicinus poritis</name>
    <dbReference type="NCBI Taxonomy" id="2994640"/>
    <lineage>
        <taxon>Bacteria</taxon>
        <taxon>Pseudomonadati</taxon>
        <taxon>Pseudomonadota</taxon>
        <taxon>Gammaproteobacteria</taxon>
        <taxon>Oceanospirillales</taxon>
        <taxon>Zooshikellaceae</taxon>
        <taxon>Spartinivicinus</taxon>
    </lineage>
</organism>
<feature type="domain" description="Solute-binding protein family 3/N-terminal" evidence="4">
    <location>
        <begin position="29"/>
        <end position="244"/>
    </location>
</feature>
<evidence type="ECO:0000259" key="4">
    <source>
        <dbReference type="Pfam" id="PF00497"/>
    </source>
</evidence>
<name>A0ABT5UDM4_9GAMM</name>
<keyword evidence="6" id="KW-1185">Reference proteome</keyword>
<comment type="caution">
    <text evidence="5">The sequence shown here is derived from an EMBL/GenBank/DDBJ whole genome shotgun (WGS) entry which is preliminary data.</text>
</comment>
<evidence type="ECO:0000256" key="2">
    <source>
        <dbReference type="ARBA" id="ARBA00022729"/>
    </source>
</evidence>
<dbReference type="EMBL" id="JAPMOU010000022">
    <property type="protein sequence ID" value="MDE1463617.1"/>
    <property type="molecule type" value="Genomic_DNA"/>
</dbReference>
<comment type="similarity">
    <text evidence="1">Belongs to the bacterial solute-binding protein 3 family.</text>
</comment>
<dbReference type="InterPro" id="IPR001638">
    <property type="entry name" value="Solute-binding_3/MltF_N"/>
</dbReference>
<dbReference type="Gene3D" id="3.40.190.10">
    <property type="entry name" value="Periplasmic binding protein-like II"/>
    <property type="match status" value="2"/>
</dbReference>
<keyword evidence="2 3" id="KW-0732">Signal</keyword>
<accession>A0ABT5UDM4</accession>
<dbReference type="SUPFAM" id="SSF53850">
    <property type="entry name" value="Periplasmic binding protein-like II"/>
    <property type="match status" value="1"/>
</dbReference>
<evidence type="ECO:0000256" key="3">
    <source>
        <dbReference type="SAM" id="SignalP"/>
    </source>
</evidence>
<protein>
    <submittedName>
        <fullName evidence="5">Transporter substrate-binding domain-containing protein</fullName>
    </submittedName>
</protein>
<dbReference type="PANTHER" id="PTHR35936:SF35">
    <property type="entry name" value="L-CYSTINE-BINDING PROTEIN TCYJ"/>
    <property type="match status" value="1"/>
</dbReference>